<evidence type="ECO:0000256" key="8">
    <source>
        <dbReference type="PIRNR" id="PIRNR023381"/>
    </source>
</evidence>
<evidence type="ECO:0000256" key="1">
    <source>
        <dbReference type="ARBA" id="ARBA00004141"/>
    </source>
</evidence>
<feature type="transmembrane region" description="Helical" evidence="9">
    <location>
        <begin position="136"/>
        <end position="154"/>
    </location>
</feature>
<dbReference type="AlphaFoldDB" id="A0A8J4UUD8"/>
<feature type="transmembrane region" description="Helical" evidence="9">
    <location>
        <begin position="198"/>
        <end position="219"/>
    </location>
</feature>
<dbReference type="Proteomes" id="UP000695562">
    <property type="component" value="Unassembled WGS sequence"/>
</dbReference>
<feature type="transmembrane region" description="Helical" evidence="9">
    <location>
        <begin position="62"/>
        <end position="84"/>
    </location>
</feature>
<feature type="transmembrane region" description="Helical" evidence="9">
    <location>
        <begin position="20"/>
        <end position="41"/>
    </location>
</feature>
<gene>
    <name evidence="10" type="ORF">CYY_003337</name>
</gene>
<dbReference type="InterPro" id="IPR006603">
    <property type="entry name" value="PQ-loop_rpt"/>
</dbReference>
<feature type="transmembrane region" description="Helical" evidence="9">
    <location>
        <begin position="90"/>
        <end position="107"/>
    </location>
</feature>
<dbReference type="OrthoDB" id="271506at2759"/>
<evidence type="ECO:0000256" key="4">
    <source>
        <dbReference type="ARBA" id="ARBA00022737"/>
    </source>
</evidence>
<comment type="subcellular location">
    <subcellularLocation>
        <location evidence="1 8">Membrane</location>
        <topology evidence="1 8">Multi-pass membrane protein</topology>
    </subcellularLocation>
</comment>
<dbReference type="Gene3D" id="1.20.1280.290">
    <property type="match status" value="2"/>
</dbReference>
<dbReference type="EMBL" id="AJWJ01000103">
    <property type="protein sequence ID" value="KAF2075361.1"/>
    <property type="molecule type" value="Genomic_DNA"/>
</dbReference>
<evidence type="ECO:0000313" key="10">
    <source>
        <dbReference type="EMBL" id="KAF2075361.1"/>
    </source>
</evidence>
<keyword evidence="6 8" id="KW-0472">Membrane</keyword>
<evidence type="ECO:0000256" key="9">
    <source>
        <dbReference type="SAM" id="Phobius"/>
    </source>
</evidence>
<feature type="transmembrane region" description="Helical" evidence="9">
    <location>
        <begin position="114"/>
        <end position="130"/>
    </location>
</feature>
<reference evidence="10" key="1">
    <citation type="submission" date="2020-01" db="EMBL/GenBank/DDBJ databases">
        <title>Development of genomics and gene disruption for Polysphondylium violaceum indicates a role for the polyketide synthase stlB in stalk morphogenesis.</title>
        <authorList>
            <person name="Narita B."/>
            <person name="Kawabe Y."/>
            <person name="Kin K."/>
            <person name="Saito T."/>
            <person name="Gibbs R."/>
            <person name="Kuspa A."/>
            <person name="Muzny D."/>
            <person name="Queller D."/>
            <person name="Richards S."/>
            <person name="Strassman J."/>
            <person name="Sucgang R."/>
            <person name="Worley K."/>
            <person name="Schaap P."/>
        </authorList>
    </citation>
    <scope>NUCLEOTIDE SEQUENCE</scope>
    <source>
        <strain evidence="10">QSvi11</strain>
    </source>
</reference>
<sequence>MDVLYFKLNGIVKQFLGDKWDLGLLISKTLGYAIITGSLILKVPQILKIVSNKSAESISIASIVLESIGFTITLLVNQMLGYPFSTYGESFFILIQSIILLVLVLKYSKKLNSLFYIGSIVYLAASFSIYKFANPYHLSLLQALNIPLFMISKLPQISAILKNKSVGQLSFITCFLNFGGSLARVFTTLKEVNDPVILTSYLIGSFLNGVILVLFFLYWNKKTPTARIVSKEKQK</sequence>
<dbReference type="SMART" id="SM00679">
    <property type="entry name" value="CTNS"/>
    <property type="match status" value="2"/>
</dbReference>
<proteinExistence type="inferred from homology"/>
<dbReference type="InterPro" id="IPR016817">
    <property type="entry name" value="MannP-dilichol_defect-1"/>
</dbReference>
<protein>
    <recommendedName>
        <fullName evidence="8">Mannose-P-dolichol utilization defect 1 protein homolog</fullName>
    </recommendedName>
</protein>
<dbReference type="Pfam" id="PF04193">
    <property type="entry name" value="PQ-loop"/>
    <property type="match status" value="2"/>
</dbReference>
<evidence type="ECO:0000256" key="5">
    <source>
        <dbReference type="ARBA" id="ARBA00022989"/>
    </source>
</evidence>
<accession>A0A8J4UUD8</accession>
<evidence type="ECO:0000313" key="11">
    <source>
        <dbReference type="Proteomes" id="UP000695562"/>
    </source>
</evidence>
<keyword evidence="11" id="KW-1185">Reference proteome</keyword>
<comment type="similarity">
    <text evidence="7 8">Belongs to the MPDU1 (TC 2.A.43.3) family.</text>
</comment>
<dbReference type="PIRSF" id="PIRSF023381">
    <property type="entry name" value="MannP-dilichol_defect-1p"/>
    <property type="match status" value="1"/>
</dbReference>
<keyword evidence="5 8" id="KW-1133">Transmembrane helix</keyword>
<evidence type="ECO:0000256" key="2">
    <source>
        <dbReference type="ARBA" id="ARBA00022448"/>
    </source>
</evidence>
<keyword evidence="2" id="KW-0813">Transport</keyword>
<evidence type="ECO:0000256" key="7">
    <source>
        <dbReference type="ARBA" id="ARBA00038475"/>
    </source>
</evidence>
<dbReference type="GO" id="GO:0016020">
    <property type="term" value="C:membrane"/>
    <property type="evidence" value="ECO:0007669"/>
    <property type="project" value="UniProtKB-SubCell"/>
</dbReference>
<keyword evidence="4" id="KW-0677">Repeat</keyword>
<dbReference type="FunFam" id="1.20.1280.290:FF:000006">
    <property type="entry name" value="mannose-P-dolichol utilization defect 1 protein"/>
    <property type="match status" value="1"/>
</dbReference>
<feature type="transmembrane region" description="Helical" evidence="9">
    <location>
        <begin position="166"/>
        <end position="186"/>
    </location>
</feature>
<organism evidence="10 11">
    <name type="scientific">Polysphondylium violaceum</name>
    <dbReference type="NCBI Taxonomy" id="133409"/>
    <lineage>
        <taxon>Eukaryota</taxon>
        <taxon>Amoebozoa</taxon>
        <taxon>Evosea</taxon>
        <taxon>Eumycetozoa</taxon>
        <taxon>Dictyostelia</taxon>
        <taxon>Dictyosteliales</taxon>
        <taxon>Dictyosteliaceae</taxon>
        <taxon>Polysphondylium</taxon>
    </lineage>
</organism>
<name>A0A8J4UUD8_9MYCE</name>
<dbReference type="PANTHER" id="PTHR12226">
    <property type="entry name" value="MANNOSE-P-DOLICHOL UTILIZATION DEFECT 1 LEC35 -RELATED"/>
    <property type="match status" value="1"/>
</dbReference>
<keyword evidence="3 8" id="KW-0812">Transmembrane</keyword>
<comment type="caution">
    <text evidence="10">The sequence shown here is derived from an EMBL/GenBank/DDBJ whole genome shotgun (WGS) entry which is preliminary data.</text>
</comment>
<evidence type="ECO:0000256" key="6">
    <source>
        <dbReference type="ARBA" id="ARBA00023136"/>
    </source>
</evidence>
<dbReference type="PANTHER" id="PTHR12226:SF2">
    <property type="entry name" value="MANNOSE-P-DOLICHOL UTILIZATION DEFECT 1 PROTEIN"/>
    <property type="match status" value="1"/>
</dbReference>
<evidence type="ECO:0000256" key="3">
    <source>
        <dbReference type="ARBA" id="ARBA00022692"/>
    </source>
</evidence>